<feature type="region of interest" description="Disordered" evidence="1">
    <location>
        <begin position="185"/>
        <end position="209"/>
    </location>
</feature>
<accession>A0ABX5LB64</accession>
<dbReference type="EMBL" id="QGDV01000026">
    <property type="protein sequence ID" value="PWJ60712.1"/>
    <property type="molecule type" value="Genomic_DNA"/>
</dbReference>
<protein>
    <submittedName>
        <fullName evidence="2">Uncharacterized protein</fullName>
    </submittedName>
</protein>
<feature type="compositionally biased region" description="Polar residues" evidence="1">
    <location>
        <begin position="200"/>
        <end position="209"/>
    </location>
</feature>
<dbReference type="Proteomes" id="UP000245674">
    <property type="component" value="Unassembled WGS sequence"/>
</dbReference>
<comment type="caution">
    <text evidence="2">The sequence shown here is derived from an EMBL/GenBank/DDBJ whole genome shotgun (WGS) entry which is preliminary data.</text>
</comment>
<proteinExistence type="predicted"/>
<organism evidence="2 3">
    <name type="scientific">Rathayibacter iranicus NCPPB 2253 = VKM Ac-1602</name>
    <dbReference type="NCBI Taxonomy" id="1328868"/>
    <lineage>
        <taxon>Bacteria</taxon>
        <taxon>Bacillati</taxon>
        <taxon>Actinomycetota</taxon>
        <taxon>Actinomycetes</taxon>
        <taxon>Micrococcales</taxon>
        <taxon>Microbacteriaceae</taxon>
        <taxon>Rathayibacter</taxon>
    </lineage>
</organism>
<keyword evidence="3" id="KW-1185">Reference proteome</keyword>
<evidence type="ECO:0000256" key="1">
    <source>
        <dbReference type="SAM" id="MobiDB-lite"/>
    </source>
</evidence>
<evidence type="ECO:0000313" key="3">
    <source>
        <dbReference type="Proteomes" id="UP000245674"/>
    </source>
</evidence>
<sequence length="209" mass="22240">MSDRAVVAVPTVPPGTRDTLVRVVMVMLDLRIAVAGSLVRSVGVTRVRVVTVTLVPRIAVVKTRVRSVTGIHARVVMRMLGPRTVVVGNRVRSVTAIPARAAMGSRVRRSARAVVTVERARGRMIGGVAETARVVAVGGRASVVAAVLRAKSLSLRRRSASAVPSSPCARATTIPIFLTMSRRRTSTKSPAMNCARSRRTMPSGSLATW</sequence>
<evidence type="ECO:0000313" key="2">
    <source>
        <dbReference type="EMBL" id="PWJ60712.1"/>
    </source>
</evidence>
<name>A0ABX5LB64_9MICO</name>
<gene>
    <name evidence="2" type="ORF">B0H03_1262</name>
</gene>
<reference evidence="2 3" key="1">
    <citation type="submission" date="2018-03" db="EMBL/GenBank/DDBJ databases">
        <title>Genomic Encyclopedia of Type Strains, Phase III (KMG-III): the genomes of soil and plant-associated and newly described type strains.</title>
        <authorList>
            <person name="Whitman W."/>
        </authorList>
    </citation>
    <scope>NUCLEOTIDE SEQUENCE [LARGE SCALE GENOMIC DNA]</scope>
    <source>
        <strain evidence="2 3">VKM Ac-1602</strain>
    </source>
</reference>